<sequence length="622" mass="69158">MGRKSRHKLERRLGQVQPTPKEAERAMVKAERRARHIPPTVEAYARVAASGPAQLAAALVSRHTTRIDNLDAVAQRSMDHCVGHLLSVCELDAVFIRQGNQLNQYSPPHDSPWPTHLSWSVESTIAALRLILAGQTVGAAIILRQQLGRWTLLLARAEPVAQRRRESIESFIARAWTRAAMDLLGRCSPDVGAGDIFDDIDTHPRTNGVINTDHEHVQLGERTVCPAHVYHELCQLIDPQLPEGRTECEVVHDLDAEDSATDALSDALSLCLMQMRLAAAGRCALSRDPDTARAIDAVSAPQRQSALQASETQVPLCTSPVIRLTPALVPLVRTELASSTNINELGQLYADYHAVLADRSRAEHPTPRELAELAFGAHRYARFLITEHSHAQDLKISHGRLGIRQHLGPQPPQILTAEFAALCAHWNQSRPQIAAAATQISSTLLSGYWLWLEEDDRAMGILRCTLHQAARLRLWHTNPDAAQELQTIPSTTPRRWRNVAGWSQHRSLDFALYDYAHANRESRIDAPALLFRDDDHYAQDWLSQRQAREVALNKVTTLAATEIMKVVDTHQSRTLAATLREALHNSGLDLRTSPARRQPEGRTTPDRTAHDTTATPDTPLFD</sequence>
<evidence type="ECO:0000313" key="3">
    <source>
        <dbReference type="Proteomes" id="UP000240424"/>
    </source>
</evidence>
<name>A0A2U3P8X1_9MYCO</name>
<organism evidence="2 3">
    <name type="scientific">Mycobacterium numidiamassiliense</name>
    <dbReference type="NCBI Taxonomy" id="1841861"/>
    <lineage>
        <taxon>Bacteria</taxon>
        <taxon>Bacillati</taxon>
        <taxon>Actinomycetota</taxon>
        <taxon>Actinomycetes</taxon>
        <taxon>Mycobacteriales</taxon>
        <taxon>Mycobacteriaceae</taxon>
        <taxon>Mycobacterium</taxon>
    </lineage>
</organism>
<feature type="compositionally biased region" description="Basic residues" evidence="1">
    <location>
        <begin position="1"/>
        <end position="10"/>
    </location>
</feature>
<feature type="compositionally biased region" description="Basic and acidic residues" evidence="1">
    <location>
        <begin position="597"/>
        <end position="610"/>
    </location>
</feature>
<accession>A0A2U3P8X1</accession>
<evidence type="ECO:0000313" key="2">
    <source>
        <dbReference type="EMBL" id="SPM40213.1"/>
    </source>
</evidence>
<dbReference type="EMBL" id="FUEZ01000004">
    <property type="protein sequence ID" value="SPM40213.1"/>
    <property type="molecule type" value="Genomic_DNA"/>
</dbReference>
<proteinExistence type="predicted"/>
<protein>
    <submittedName>
        <fullName evidence="2">Uncharacterized protein</fullName>
    </submittedName>
</protein>
<feature type="region of interest" description="Disordered" evidence="1">
    <location>
        <begin position="586"/>
        <end position="622"/>
    </location>
</feature>
<keyword evidence="3" id="KW-1185">Reference proteome</keyword>
<feature type="compositionally biased region" description="Low complexity" evidence="1">
    <location>
        <begin position="611"/>
        <end position="622"/>
    </location>
</feature>
<reference evidence="2 3" key="1">
    <citation type="submission" date="2017-01" db="EMBL/GenBank/DDBJ databases">
        <authorList>
            <consortium name="Urmite Genomes"/>
        </authorList>
    </citation>
    <scope>NUCLEOTIDE SEQUENCE [LARGE SCALE GENOMIC DNA]</scope>
    <source>
        <strain evidence="2 3">AB215</strain>
    </source>
</reference>
<feature type="region of interest" description="Disordered" evidence="1">
    <location>
        <begin position="1"/>
        <end position="23"/>
    </location>
</feature>
<dbReference type="Proteomes" id="UP000240424">
    <property type="component" value="Unassembled WGS sequence"/>
</dbReference>
<dbReference type="AlphaFoldDB" id="A0A2U3P8X1"/>
<evidence type="ECO:0000256" key="1">
    <source>
        <dbReference type="SAM" id="MobiDB-lite"/>
    </source>
</evidence>
<gene>
    <name evidence="2" type="ORF">MNAB215_2409</name>
</gene>